<dbReference type="InterPro" id="IPR050007">
    <property type="entry name" value="OtnK"/>
</dbReference>
<evidence type="ECO:0000256" key="9">
    <source>
        <dbReference type="ARBA" id="ARBA00037335"/>
    </source>
</evidence>
<dbReference type="InterPro" id="IPR042213">
    <property type="entry name" value="NBD_C_sf"/>
</dbReference>
<dbReference type="GO" id="GO:0016301">
    <property type="term" value="F:kinase activity"/>
    <property type="evidence" value="ECO:0007669"/>
    <property type="project" value="UniProtKB-KW"/>
</dbReference>
<evidence type="ECO:0000256" key="2">
    <source>
        <dbReference type="ARBA" id="ARBA00022679"/>
    </source>
</evidence>
<evidence type="ECO:0000256" key="12">
    <source>
        <dbReference type="ARBA" id="ARBA00041377"/>
    </source>
</evidence>
<evidence type="ECO:0000256" key="4">
    <source>
        <dbReference type="ARBA" id="ARBA00022777"/>
    </source>
</evidence>
<comment type="catalytic activity">
    <reaction evidence="7">
        <text>3-dehydro-L-erythronate + ATP = 3-dehydro-4-O-phospho-L-erythronate + ADP + H(+)</text>
        <dbReference type="Rhea" id="RHEA:52552"/>
        <dbReference type="ChEBI" id="CHEBI:15378"/>
        <dbReference type="ChEBI" id="CHEBI:30616"/>
        <dbReference type="ChEBI" id="CHEBI:136592"/>
        <dbReference type="ChEBI" id="CHEBI:136670"/>
        <dbReference type="ChEBI" id="CHEBI:456216"/>
        <dbReference type="EC" id="2.7.1.217"/>
    </reaction>
</comment>
<evidence type="ECO:0000256" key="8">
    <source>
        <dbReference type="ARBA" id="ARBA00036346"/>
    </source>
</evidence>
<feature type="domain" description="Four-carbon acid sugar kinase N-terminal" evidence="13">
    <location>
        <begin position="4"/>
        <end position="232"/>
    </location>
</feature>
<organism evidence="15 16">
    <name type="scientific">Naasia aerilata</name>
    <dbReference type="NCBI Taxonomy" id="1162966"/>
    <lineage>
        <taxon>Bacteria</taxon>
        <taxon>Bacillati</taxon>
        <taxon>Actinomycetota</taxon>
        <taxon>Actinomycetes</taxon>
        <taxon>Micrococcales</taxon>
        <taxon>Microbacteriaceae</taxon>
        <taxon>Naasia</taxon>
    </lineage>
</organism>
<dbReference type="Proteomes" id="UP001321498">
    <property type="component" value="Chromosome"/>
</dbReference>
<evidence type="ECO:0000256" key="6">
    <source>
        <dbReference type="ARBA" id="ARBA00023277"/>
    </source>
</evidence>
<dbReference type="Pfam" id="PF17042">
    <property type="entry name" value="NBD_C"/>
    <property type="match status" value="1"/>
</dbReference>
<dbReference type="InterPro" id="IPR010737">
    <property type="entry name" value="4-carb_acid_sugar_kinase_N"/>
</dbReference>
<comment type="catalytic activity">
    <reaction evidence="8">
        <text>3-dehydro-D-erythronate + ATP = 3-dehydro-4-O-phospho-D-erythronate + ADP + H(+)</text>
        <dbReference type="Rhea" id="RHEA:52556"/>
        <dbReference type="ChEBI" id="CHEBI:15378"/>
        <dbReference type="ChEBI" id="CHEBI:30616"/>
        <dbReference type="ChEBI" id="CHEBI:57958"/>
        <dbReference type="ChEBI" id="CHEBI:136593"/>
        <dbReference type="ChEBI" id="CHEBI:456216"/>
        <dbReference type="EC" id="2.7.1.217"/>
    </reaction>
</comment>
<dbReference type="EC" id="2.7.1.217" evidence="10"/>
<sequence>MSRLGVIADDVTGACDVAGGVAAAGVRTSVYLGVPGADATDDAADECLVVALKTRTVPAEQAVAESAEAARWLRAHGATRLYQKYCSTFDSTDRGNIGPVADALAPVDGISVGTPATPAAGRTQYLGHLFVGDRLLSESSMRDHPLTPMRDSDLVAVLSRQTSSRVELVPLPTVRSGATELAAELDRRAGAGARHLLVDAIADSDLDALAAALDRVQTPLVLGGGAGIALALARRTGHGSGVAAEAVPPGGPRLILSGSASLRTREQVAAFDGPVVAVDPLAIDREGTAPVLAAVRAALSASGDTPVLVSATVGPERVRDAQQRLGAERAAGLLESALASAGLLGVAELGVRRLIVAGGETSGAAVAALGLRRLAVGRLAAPGVPWTTGAAAAVGGSPTVALLLKSGNFGEPDLFTRAWESAP</sequence>
<evidence type="ECO:0000256" key="10">
    <source>
        <dbReference type="ARBA" id="ARBA00039095"/>
    </source>
</evidence>
<evidence type="ECO:0000313" key="16">
    <source>
        <dbReference type="Proteomes" id="UP001321498"/>
    </source>
</evidence>
<dbReference type="Pfam" id="PF07005">
    <property type="entry name" value="SBD_N"/>
    <property type="match status" value="1"/>
</dbReference>
<accession>A0ABM8GBS4</accession>
<comment type="function">
    <text evidence="9">Catalyzes the ATP-dependent phosphorylation of 3-oxo-tetronate to 3-oxo-tetronate 4-phosphate.</text>
</comment>
<gene>
    <name evidence="15" type="ORF">GCM10025866_16000</name>
</gene>
<keyword evidence="4 15" id="KW-0418">Kinase</keyword>
<evidence type="ECO:0000256" key="5">
    <source>
        <dbReference type="ARBA" id="ARBA00022840"/>
    </source>
</evidence>
<name>A0ABM8GBS4_9MICO</name>
<dbReference type="Gene3D" id="3.40.980.20">
    <property type="entry name" value="Four-carbon acid sugar kinase, nucleotide binding domain"/>
    <property type="match status" value="1"/>
</dbReference>
<protein>
    <recommendedName>
        <fullName evidence="11">3-oxo-tetronate kinase</fullName>
        <ecNumber evidence="10">2.7.1.217</ecNumber>
    </recommendedName>
    <alternativeName>
        <fullName evidence="12">3-dehydrotetronate 4-kinase</fullName>
    </alternativeName>
</protein>
<keyword evidence="6" id="KW-0119">Carbohydrate metabolism</keyword>
<keyword evidence="3" id="KW-0547">Nucleotide-binding</keyword>
<evidence type="ECO:0000256" key="3">
    <source>
        <dbReference type="ARBA" id="ARBA00022741"/>
    </source>
</evidence>
<dbReference type="NCBIfam" id="NF043035">
    <property type="entry name" value="OxoTetrKin"/>
    <property type="match status" value="1"/>
</dbReference>
<evidence type="ECO:0000256" key="1">
    <source>
        <dbReference type="ARBA" id="ARBA00005715"/>
    </source>
</evidence>
<keyword evidence="5" id="KW-0067">ATP-binding</keyword>
<evidence type="ECO:0000313" key="15">
    <source>
        <dbReference type="EMBL" id="BDZ45691.1"/>
    </source>
</evidence>
<dbReference type="SUPFAM" id="SSF142764">
    <property type="entry name" value="YgbK-like"/>
    <property type="match status" value="1"/>
</dbReference>
<comment type="similarity">
    <text evidence="1">Belongs to the four-carbon acid sugar kinase family.</text>
</comment>
<evidence type="ECO:0000256" key="11">
    <source>
        <dbReference type="ARBA" id="ARBA00039461"/>
    </source>
</evidence>
<feature type="domain" description="Four-carbon acid sugar kinase nucleotide binding" evidence="14">
    <location>
        <begin position="254"/>
        <end position="415"/>
    </location>
</feature>
<dbReference type="InterPro" id="IPR031475">
    <property type="entry name" value="NBD_C"/>
</dbReference>
<keyword evidence="16" id="KW-1185">Reference proteome</keyword>
<dbReference type="RefSeq" id="WP_286279306.1">
    <property type="nucleotide sequence ID" value="NZ_AP027731.1"/>
</dbReference>
<evidence type="ECO:0000256" key="7">
    <source>
        <dbReference type="ARBA" id="ARBA00035898"/>
    </source>
</evidence>
<keyword evidence="2" id="KW-0808">Transferase</keyword>
<dbReference type="Gene3D" id="3.40.50.10840">
    <property type="entry name" value="Putative sugar-binding, N-terminal domain"/>
    <property type="match status" value="1"/>
</dbReference>
<evidence type="ECO:0000259" key="14">
    <source>
        <dbReference type="Pfam" id="PF17042"/>
    </source>
</evidence>
<proteinExistence type="inferred from homology"/>
<reference evidence="16" key="1">
    <citation type="journal article" date="2019" name="Int. J. Syst. Evol. Microbiol.">
        <title>The Global Catalogue of Microorganisms (GCM) 10K type strain sequencing project: providing services to taxonomists for standard genome sequencing and annotation.</title>
        <authorList>
            <consortium name="The Broad Institute Genomics Platform"/>
            <consortium name="The Broad Institute Genome Sequencing Center for Infectious Disease"/>
            <person name="Wu L."/>
            <person name="Ma J."/>
        </authorList>
    </citation>
    <scope>NUCLEOTIDE SEQUENCE [LARGE SCALE GENOMIC DNA]</scope>
    <source>
        <strain evidence="16">NBRC 108725</strain>
    </source>
</reference>
<dbReference type="EMBL" id="AP027731">
    <property type="protein sequence ID" value="BDZ45691.1"/>
    <property type="molecule type" value="Genomic_DNA"/>
</dbReference>
<evidence type="ECO:0000259" key="13">
    <source>
        <dbReference type="Pfam" id="PF07005"/>
    </source>
</evidence>
<dbReference type="InterPro" id="IPR037051">
    <property type="entry name" value="4-carb_acid_sugar_kinase_N_sf"/>
</dbReference>